<protein>
    <submittedName>
        <fullName evidence="2">Alpha/beta hydrolase</fullName>
    </submittedName>
</protein>
<proteinExistence type="predicted"/>
<evidence type="ECO:0000259" key="1">
    <source>
        <dbReference type="Pfam" id="PF00561"/>
    </source>
</evidence>
<dbReference type="AlphaFoldDB" id="A0A6L3VAP3"/>
<dbReference type="RefSeq" id="WP_151534288.1">
    <property type="nucleotide sequence ID" value="NZ_WBOS01000002.1"/>
</dbReference>
<feature type="domain" description="AB hydrolase-1" evidence="1">
    <location>
        <begin position="29"/>
        <end position="140"/>
    </location>
</feature>
<dbReference type="GO" id="GO:0052689">
    <property type="term" value="F:carboxylic ester hydrolase activity"/>
    <property type="evidence" value="ECO:0007669"/>
    <property type="project" value="TreeGrafter"/>
</dbReference>
<sequence length="267" mass="29525">METPIVIRNRNNKTLVGMLHVPESNSSGPMVVFAHGFLGIKSAPHRIFIKMARQLANHGIASLRFDYFGSGDSEGEFVDATISSEVADLGDVLNFVTNLEHYCVTNVGLIGYSLGGCIASLALSNSPTPISSIVMWAPVSNPFWNFVHILGEERVNKGLNGQPIEFEGEQIGSQFIKELLSIDPIVSINHYNNPILIIHGEDDKDVLLINSLVYQQVFQHSSSQVIIHRSAGHLFGTRESENDLISQTLDWFKNIFHINESQTIALQ</sequence>
<comment type="caution">
    <text evidence="2">The sequence shown here is derived from an EMBL/GenBank/DDBJ whole genome shotgun (WGS) entry which is preliminary data.</text>
</comment>
<dbReference type="InterPro" id="IPR029058">
    <property type="entry name" value="AB_hydrolase_fold"/>
</dbReference>
<dbReference type="SUPFAM" id="SSF53474">
    <property type="entry name" value="alpha/beta-Hydrolases"/>
    <property type="match status" value="1"/>
</dbReference>
<gene>
    <name evidence="2" type="ORF">F7731_08280</name>
</gene>
<dbReference type="Gene3D" id="3.40.50.1820">
    <property type="entry name" value="alpha/beta hydrolase"/>
    <property type="match status" value="1"/>
</dbReference>
<dbReference type="Proteomes" id="UP000481030">
    <property type="component" value="Unassembled WGS sequence"/>
</dbReference>
<dbReference type="InterPro" id="IPR053145">
    <property type="entry name" value="AB_hydrolase_Est10"/>
</dbReference>
<dbReference type="EMBL" id="WBOS01000002">
    <property type="protein sequence ID" value="KAB2337593.1"/>
    <property type="molecule type" value="Genomic_DNA"/>
</dbReference>
<accession>A0A6L3VAP3</accession>
<organism evidence="2 3">
    <name type="scientific">Cytobacillus depressus</name>
    <dbReference type="NCBI Taxonomy" id="1602942"/>
    <lineage>
        <taxon>Bacteria</taxon>
        <taxon>Bacillati</taxon>
        <taxon>Bacillota</taxon>
        <taxon>Bacilli</taxon>
        <taxon>Bacillales</taxon>
        <taxon>Bacillaceae</taxon>
        <taxon>Cytobacillus</taxon>
    </lineage>
</organism>
<keyword evidence="3" id="KW-1185">Reference proteome</keyword>
<dbReference type="PANTHER" id="PTHR43265">
    <property type="entry name" value="ESTERASE ESTD"/>
    <property type="match status" value="1"/>
</dbReference>
<dbReference type="OrthoDB" id="9780269at2"/>
<dbReference type="Pfam" id="PF00561">
    <property type="entry name" value="Abhydrolase_1"/>
    <property type="match status" value="1"/>
</dbReference>
<dbReference type="InterPro" id="IPR000073">
    <property type="entry name" value="AB_hydrolase_1"/>
</dbReference>
<evidence type="ECO:0000313" key="3">
    <source>
        <dbReference type="Proteomes" id="UP000481030"/>
    </source>
</evidence>
<keyword evidence="2" id="KW-0378">Hydrolase</keyword>
<reference evidence="2 3" key="1">
    <citation type="journal article" date="2016" name="Antonie Van Leeuwenhoek">
        <title>Bacillus depressus sp. nov., isolated from soil of a sunflower field.</title>
        <authorList>
            <person name="Wei X."/>
            <person name="Xin D."/>
            <person name="Xin Y."/>
            <person name="Zhang H."/>
            <person name="Wang T."/>
            <person name="Zhang J."/>
        </authorList>
    </citation>
    <scope>NUCLEOTIDE SEQUENCE [LARGE SCALE GENOMIC DNA]</scope>
    <source>
        <strain evidence="2 3">BZ1</strain>
    </source>
</reference>
<name>A0A6L3VAP3_9BACI</name>
<evidence type="ECO:0000313" key="2">
    <source>
        <dbReference type="EMBL" id="KAB2337593.1"/>
    </source>
</evidence>
<dbReference type="PANTHER" id="PTHR43265:SF1">
    <property type="entry name" value="ESTERASE ESTD"/>
    <property type="match status" value="1"/>
</dbReference>